<accession>A0AAE4AUC7</accession>
<dbReference type="AlphaFoldDB" id="A0AAE4AUC7"/>
<gene>
    <name evidence="3" type="ORF">J2S73_003469</name>
</gene>
<dbReference type="NCBIfam" id="TIGR02606">
    <property type="entry name" value="antidote_CC2985"/>
    <property type="match status" value="1"/>
</dbReference>
<dbReference type="RefSeq" id="WP_306886891.1">
    <property type="nucleotide sequence ID" value="NZ_JAUSUL010000004.1"/>
</dbReference>
<dbReference type="GO" id="GO:0006355">
    <property type="term" value="P:regulation of DNA-templated transcription"/>
    <property type="evidence" value="ECO:0007669"/>
    <property type="project" value="InterPro"/>
</dbReference>
<keyword evidence="2" id="KW-1277">Toxin-antitoxin system</keyword>
<evidence type="ECO:0000256" key="2">
    <source>
        <dbReference type="ARBA" id="ARBA00022649"/>
    </source>
</evidence>
<dbReference type="InterPro" id="IPR038296">
    <property type="entry name" value="ParD_sf"/>
</dbReference>
<dbReference type="PANTHER" id="PTHR36582">
    <property type="entry name" value="ANTITOXIN PARD"/>
    <property type="match status" value="1"/>
</dbReference>
<comment type="similarity">
    <text evidence="1">Belongs to the ParD antitoxin family.</text>
</comment>
<reference evidence="3" key="1">
    <citation type="submission" date="2023-07" db="EMBL/GenBank/DDBJ databases">
        <title>Genomic Encyclopedia of Type Strains, Phase IV (KMG-IV): sequencing the most valuable type-strain genomes for metagenomic binning, comparative biology and taxonomic classification.</title>
        <authorList>
            <person name="Goeker M."/>
        </authorList>
    </citation>
    <scope>NUCLEOTIDE SEQUENCE</scope>
    <source>
        <strain evidence="3">DSM 21202</strain>
    </source>
</reference>
<name>A0AAE4AUC7_9HYPH</name>
<dbReference type="SUPFAM" id="SSF47598">
    <property type="entry name" value="Ribbon-helix-helix"/>
    <property type="match status" value="1"/>
</dbReference>
<dbReference type="InterPro" id="IPR022789">
    <property type="entry name" value="ParD"/>
</dbReference>
<dbReference type="Proteomes" id="UP001229244">
    <property type="component" value="Unassembled WGS sequence"/>
</dbReference>
<dbReference type="Pfam" id="PF03693">
    <property type="entry name" value="ParD_antitoxin"/>
    <property type="match status" value="1"/>
</dbReference>
<comment type="caution">
    <text evidence="3">The sequence shown here is derived from an EMBL/GenBank/DDBJ whole genome shotgun (WGS) entry which is preliminary data.</text>
</comment>
<proteinExistence type="inferred from homology"/>
<evidence type="ECO:0000313" key="3">
    <source>
        <dbReference type="EMBL" id="MDQ0316992.1"/>
    </source>
</evidence>
<sequence>MNFSLGKKLEEYVAEQIAHGPYNNASEVVRDALRLHEEHHVKLESLRRDVQAGAQSVRAGRISRVTPEDVVSKAKAKKQA</sequence>
<evidence type="ECO:0000256" key="1">
    <source>
        <dbReference type="ARBA" id="ARBA00008580"/>
    </source>
</evidence>
<dbReference type="Gene3D" id="6.10.10.120">
    <property type="entry name" value="Antitoxin ParD1-like"/>
    <property type="match status" value="1"/>
</dbReference>
<dbReference type="InterPro" id="IPR010985">
    <property type="entry name" value="Ribbon_hlx_hlx"/>
</dbReference>
<protein>
    <submittedName>
        <fullName evidence="3">Antitoxin ParD1/3/4</fullName>
    </submittedName>
</protein>
<evidence type="ECO:0000313" key="4">
    <source>
        <dbReference type="Proteomes" id="UP001229244"/>
    </source>
</evidence>
<organism evidence="3 4">
    <name type="scientific">Amorphus orientalis</name>
    <dbReference type="NCBI Taxonomy" id="649198"/>
    <lineage>
        <taxon>Bacteria</taxon>
        <taxon>Pseudomonadati</taxon>
        <taxon>Pseudomonadota</taxon>
        <taxon>Alphaproteobacteria</taxon>
        <taxon>Hyphomicrobiales</taxon>
        <taxon>Amorphaceae</taxon>
        <taxon>Amorphus</taxon>
    </lineage>
</organism>
<dbReference type="EMBL" id="JAUSUL010000004">
    <property type="protein sequence ID" value="MDQ0316992.1"/>
    <property type="molecule type" value="Genomic_DNA"/>
</dbReference>
<dbReference type="PANTHER" id="PTHR36582:SF2">
    <property type="entry name" value="ANTITOXIN PARD"/>
    <property type="match status" value="1"/>
</dbReference>
<keyword evidence="4" id="KW-1185">Reference proteome</keyword>
<dbReference type="CDD" id="cd22231">
    <property type="entry name" value="RHH_NikR_HicB-like"/>
    <property type="match status" value="1"/>
</dbReference>